<keyword evidence="6 12" id="KW-0808">Transferase</keyword>
<comment type="similarity">
    <text evidence="3 12">Belongs to the PIGG/PIGN/PIGO family. PIGG subfamily.</text>
</comment>
<organism evidence="14 15">
    <name type="scientific">Polychaeton citri CBS 116435</name>
    <dbReference type="NCBI Taxonomy" id="1314669"/>
    <lineage>
        <taxon>Eukaryota</taxon>
        <taxon>Fungi</taxon>
        <taxon>Dikarya</taxon>
        <taxon>Ascomycota</taxon>
        <taxon>Pezizomycotina</taxon>
        <taxon>Dothideomycetes</taxon>
        <taxon>Dothideomycetidae</taxon>
        <taxon>Capnodiales</taxon>
        <taxon>Capnodiaceae</taxon>
        <taxon>Polychaeton</taxon>
    </lineage>
</organism>
<feature type="transmembrane region" description="Helical" evidence="12">
    <location>
        <begin position="900"/>
        <end position="920"/>
    </location>
</feature>
<dbReference type="GO" id="GO:0006506">
    <property type="term" value="P:GPI anchor biosynthetic process"/>
    <property type="evidence" value="ECO:0007669"/>
    <property type="project" value="UniProtKB-KW"/>
</dbReference>
<dbReference type="PANTHER" id="PTHR23072:SF0">
    <property type="entry name" value="GPI ETHANOLAMINE PHOSPHATE TRANSFERASE 2"/>
    <property type="match status" value="1"/>
</dbReference>
<dbReference type="GO" id="GO:0005789">
    <property type="term" value="C:endoplasmic reticulum membrane"/>
    <property type="evidence" value="ECO:0007669"/>
    <property type="project" value="UniProtKB-SubCell"/>
</dbReference>
<dbReference type="AlphaFoldDB" id="A0A9P4UK76"/>
<dbReference type="InterPro" id="IPR045687">
    <property type="entry name" value="PIGG/GPI7_C"/>
</dbReference>
<evidence type="ECO:0000256" key="5">
    <source>
        <dbReference type="ARBA" id="ARBA00022502"/>
    </source>
</evidence>
<proteinExistence type="inferred from homology"/>
<feature type="transmembrane region" description="Helical" evidence="12">
    <location>
        <begin position="12"/>
        <end position="35"/>
    </location>
</feature>
<dbReference type="PANTHER" id="PTHR23072">
    <property type="entry name" value="PHOSPHATIDYLINOSITOL GLYCAN-RELATED"/>
    <property type="match status" value="1"/>
</dbReference>
<feature type="transmembrane region" description="Helical" evidence="12">
    <location>
        <begin position="548"/>
        <end position="567"/>
    </location>
</feature>
<name>A0A9P4UK76_9PEZI</name>
<keyword evidence="15" id="KW-1185">Reference proteome</keyword>
<keyword evidence="10 12" id="KW-0472">Membrane</keyword>
<dbReference type="SUPFAM" id="SSF53649">
    <property type="entry name" value="Alkaline phosphatase-like"/>
    <property type="match status" value="1"/>
</dbReference>
<sequence>MRVATGRSPDTMFAYFALGNVLLLASLYVFTSGFLSSALFPSDISTLPHNDSCIKERGAVPPFNRVIFLLIDALRPDFVYSKGSGFGYTQRLISSGAAIPFTGYAAPPTVTLPRIKAITTGSIPGFADVMGNLDQSDASTFASHDSWVGQLRASGGNLVFYGDDTWLRLFNSRTSETSFFMRYEGVNSFLTSDYTEVDQNVTRHVARELQQSDWNAMILHYLGVDHIGHMSGPRVPHMFEKHKQMDDVVKTIFESIETHVKHRDTLLVLLGDHGMNEVGNHGGNDPGETESALLFASPKFRMMSIKDKYECPTLPQNGTKFHYYRKVEQQDVVPTLSGLIGLPIPRYNIGRVLDGLRGMWPDEESYVHLLKQNAQQLWKVAERVFDPIVLHAKQQTWAAVARKEELHFTLCVTNNNTAERLACLMVYAEQQVRESKDTGQWTGARIAYEELLTEAQRALTKENRPYNVLHMAVAMVSCWHSIDAFWPLGTTSIFYTIIASAYGVTLFVSTSEKSEQYFWYSFTSIWIVYLAVRAMAQAQDALVRCHILWALSRILASHCVAIFWTFLGPFIEHTIFARYTRLMWFAMLVSYLWNATNIIQHTLADVMGQSTAVSLTIPLVTAAFIFKLVQGLEQFDDTDSIFHIDQIILYKTFVALIALTATIVCILVIKRSFRVAAQVLATGPALPERLHHLLTLFLMTQSRSANMLLFICQKDQSLAFQILLQPKTLPTSGPVHQRHEKSYNISAGQVAVSILTFSHTYFFCFGGSNSISSIDLSNAYNGISDYNIVTVAVLLFSANWAGPIWWCSAACNLVPRSAPHLVRQFNVDKANRSSVEDRCSVLVHSKIGEQTQYRHEHPWLTYLSTMSASMASNIMIVMVLCTVQREDPTVWIFWGSKYLYGMFWVLEWHLVVSLGFSSILRSLGNLR</sequence>
<evidence type="ECO:0000256" key="1">
    <source>
        <dbReference type="ARBA" id="ARBA00004477"/>
    </source>
</evidence>
<keyword evidence="11" id="KW-0325">Glycoprotein</keyword>
<dbReference type="OrthoDB" id="272139at2759"/>
<feature type="transmembrane region" description="Helical" evidence="12">
    <location>
        <begin position="859"/>
        <end position="880"/>
    </location>
</feature>
<evidence type="ECO:0000256" key="9">
    <source>
        <dbReference type="ARBA" id="ARBA00022989"/>
    </source>
</evidence>
<evidence type="ECO:0000256" key="8">
    <source>
        <dbReference type="ARBA" id="ARBA00022824"/>
    </source>
</evidence>
<evidence type="ECO:0000256" key="12">
    <source>
        <dbReference type="RuleBase" id="RU367106"/>
    </source>
</evidence>
<evidence type="ECO:0000256" key="10">
    <source>
        <dbReference type="ARBA" id="ARBA00023136"/>
    </source>
</evidence>
<evidence type="ECO:0000313" key="15">
    <source>
        <dbReference type="Proteomes" id="UP000799441"/>
    </source>
</evidence>
<feature type="transmembrane region" description="Helical" evidence="12">
    <location>
        <begin position="611"/>
        <end position="629"/>
    </location>
</feature>
<feature type="transmembrane region" description="Helical" evidence="12">
    <location>
        <begin position="493"/>
        <end position="511"/>
    </location>
</feature>
<feature type="transmembrane region" description="Helical" evidence="12">
    <location>
        <begin position="517"/>
        <end position="536"/>
    </location>
</feature>
<reference evidence="14" key="1">
    <citation type="journal article" date="2020" name="Stud. Mycol.">
        <title>101 Dothideomycetes genomes: a test case for predicting lifestyles and emergence of pathogens.</title>
        <authorList>
            <person name="Haridas S."/>
            <person name="Albert R."/>
            <person name="Binder M."/>
            <person name="Bloem J."/>
            <person name="Labutti K."/>
            <person name="Salamov A."/>
            <person name="Andreopoulos B."/>
            <person name="Baker S."/>
            <person name="Barry K."/>
            <person name="Bills G."/>
            <person name="Bluhm B."/>
            <person name="Cannon C."/>
            <person name="Castanera R."/>
            <person name="Culley D."/>
            <person name="Daum C."/>
            <person name="Ezra D."/>
            <person name="Gonzalez J."/>
            <person name="Henrissat B."/>
            <person name="Kuo A."/>
            <person name="Liang C."/>
            <person name="Lipzen A."/>
            <person name="Lutzoni F."/>
            <person name="Magnuson J."/>
            <person name="Mondo S."/>
            <person name="Nolan M."/>
            <person name="Ohm R."/>
            <person name="Pangilinan J."/>
            <person name="Park H.-J."/>
            <person name="Ramirez L."/>
            <person name="Alfaro M."/>
            <person name="Sun H."/>
            <person name="Tritt A."/>
            <person name="Yoshinaga Y."/>
            <person name="Zwiers L.-H."/>
            <person name="Turgeon B."/>
            <person name="Goodwin S."/>
            <person name="Spatafora J."/>
            <person name="Crous P."/>
            <person name="Grigoriev I."/>
        </authorList>
    </citation>
    <scope>NUCLEOTIDE SEQUENCE</scope>
    <source>
        <strain evidence="14">CBS 116435</strain>
    </source>
</reference>
<comment type="pathway">
    <text evidence="2 12">Glycolipid biosynthesis; glycosylphosphatidylinositol-anchor biosynthesis.</text>
</comment>
<dbReference type="InterPro" id="IPR002591">
    <property type="entry name" value="Phosphodiest/P_Trfase"/>
</dbReference>
<keyword evidence="5 12" id="KW-0337">GPI-anchor biosynthesis</keyword>
<comment type="caution">
    <text evidence="14">The sequence shown here is derived from an EMBL/GenBank/DDBJ whole genome shotgun (WGS) entry which is preliminary data.</text>
</comment>
<dbReference type="CDD" id="cd16024">
    <property type="entry name" value="GPI_EPT_2"/>
    <property type="match status" value="1"/>
</dbReference>
<evidence type="ECO:0000256" key="4">
    <source>
        <dbReference type="ARBA" id="ARBA00020830"/>
    </source>
</evidence>
<dbReference type="GO" id="GO:0051267">
    <property type="term" value="F:CP2 mannose-ethanolamine phosphotransferase activity"/>
    <property type="evidence" value="ECO:0007669"/>
    <property type="project" value="TreeGrafter"/>
</dbReference>
<protein>
    <recommendedName>
        <fullName evidence="4 12">GPI ethanolamine phosphate transferase 2</fullName>
    </recommendedName>
</protein>
<accession>A0A9P4UK76</accession>
<evidence type="ECO:0000313" key="14">
    <source>
        <dbReference type="EMBL" id="KAF2716473.1"/>
    </source>
</evidence>
<comment type="function">
    <text evidence="12">Ethanolamine phosphate transferase involved in glycosylphosphatidylinositol-anchor biosynthesis. Transfers ethanolamine phosphate to the GPI second mannose.</text>
</comment>
<dbReference type="InterPro" id="IPR017850">
    <property type="entry name" value="Alkaline_phosphatase_core_sf"/>
</dbReference>
<evidence type="ECO:0000256" key="11">
    <source>
        <dbReference type="ARBA" id="ARBA00023180"/>
    </source>
</evidence>
<keyword evidence="7 12" id="KW-0812">Transmembrane</keyword>
<evidence type="ECO:0000256" key="6">
    <source>
        <dbReference type="ARBA" id="ARBA00022679"/>
    </source>
</evidence>
<dbReference type="EMBL" id="MU003873">
    <property type="protein sequence ID" value="KAF2716473.1"/>
    <property type="molecule type" value="Genomic_DNA"/>
</dbReference>
<gene>
    <name evidence="14" type="ORF">K431DRAFT_323779</name>
</gene>
<dbReference type="InterPro" id="IPR039527">
    <property type="entry name" value="PIGG/GPI7"/>
</dbReference>
<feature type="transmembrane region" description="Helical" evidence="12">
    <location>
        <begin position="649"/>
        <end position="669"/>
    </location>
</feature>
<evidence type="ECO:0000259" key="13">
    <source>
        <dbReference type="Pfam" id="PF19316"/>
    </source>
</evidence>
<keyword evidence="8 12" id="KW-0256">Endoplasmic reticulum</keyword>
<dbReference type="InterPro" id="IPR037674">
    <property type="entry name" value="PIG-G_N"/>
</dbReference>
<evidence type="ECO:0000256" key="2">
    <source>
        <dbReference type="ARBA" id="ARBA00004687"/>
    </source>
</evidence>
<keyword evidence="9 12" id="KW-1133">Transmembrane helix</keyword>
<evidence type="ECO:0000256" key="7">
    <source>
        <dbReference type="ARBA" id="ARBA00022692"/>
    </source>
</evidence>
<evidence type="ECO:0000256" key="3">
    <source>
        <dbReference type="ARBA" id="ARBA00005315"/>
    </source>
</evidence>
<feature type="domain" description="GPI ethanolamine phosphate transferase 2 C-terminal" evidence="13">
    <location>
        <begin position="471"/>
        <end position="924"/>
    </location>
</feature>
<dbReference type="Pfam" id="PF01663">
    <property type="entry name" value="Phosphodiest"/>
    <property type="match status" value="1"/>
</dbReference>
<dbReference type="Proteomes" id="UP000799441">
    <property type="component" value="Unassembled WGS sequence"/>
</dbReference>
<dbReference type="Gene3D" id="3.40.720.10">
    <property type="entry name" value="Alkaline Phosphatase, subunit A"/>
    <property type="match status" value="1"/>
</dbReference>
<comment type="subcellular location">
    <subcellularLocation>
        <location evidence="1 12">Endoplasmic reticulum membrane</location>
        <topology evidence="1 12">Multi-pass membrane protein</topology>
    </subcellularLocation>
</comment>
<dbReference type="Pfam" id="PF19316">
    <property type="entry name" value="PIGO_PIGG"/>
    <property type="match status" value="1"/>
</dbReference>